<protein>
    <submittedName>
        <fullName evidence="2">Molybdopterin/thiamine biosynthesis adenylyltransferase</fullName>
    </submittedName>
</protein>
<dbReference type="GO" id="GO:0061503">
    <property type="term" value="F:tRNA threonylcarbamoyladenosine dehydratase"/>
    <property type="evidence" value="ECO:0007669"/>
    <property type="project" value="TreeGrafter"/>
</dbReference>
<accession>A0A840V3G9</accession>
<dbReference type="Proteomes" id="UP000539642">
    <property type="component" value="Unassembled WGS sequence"/>
</dbReference>
<evidence type="ECO:0000313" key="3">
    <source>
        <dbReference type="Proteomes" id="UP000539642"/>
    </source>
</evidence>
<dbReference type="AlphaFoldDB" id="A0A840V3G9"/>
<dbReference type="EMBL" id="JACHEO010000024">
    <property type="protein sequence ID" value="MBB5349368.1"/>
    <property type="molecule type" value="Genomic_DNA"/>
</dbReference>
<keyword evidence="3" id="KW-1185">Reference proteome</keyword>
<dbReference type="GO" id="GO:0008641">
    <property type="term" value="F:ubiquitin-like modifier activating enzyme activity"/>
    <property type="evidence" value="ECO:0007669"/>
    <property type="project" value="InterPro"/>
</dbReference>
<dbReference type="Pfam" id="PF00899">
    <property type="entry name" value="ThiF"/>
    <property type="match status" value="1"/>
</dbReference>
<name>A0A840V3G9_9BACT</name>
<dbReference type="InterPro" id="IPR035985">
    <property type="entry name" value="Ubiquitin-activating_enz"/>
</dbReference>
<dbReference type="InterPro" id="IPR000594">
    <property type="entry name" value="ThiF_NAD_FAD-bd"/>
</dbReference>
<sequence>MNRLGDFLRQRAASGTIALADAREAAATFRRPLPEIEEQALHLNIMPLRYLRNGLRCQEQLSLVQARVGIIGCGGLGGTVAALLARLGIGRLRLVDPDCFEEHNLNRQRFATIDSLGRPKTESARRAISSINPAVVVEAVVRPFTEADIEAVDIVVDGLDDAGKRLELAAHCTNLDRPLVHGAVRDWHGQTGVATARNRLIATLYPNVREDSASKPPVNVLAPTVTVIAAIQAAETCKLILGVDSPLGRNWMLCDLLEDVFEHIPA</sequence>
<dbReference type="PANTHER" id="PTHR43267">
    <property type="entry name" value="TRNA THREONYLCARBAMOYLADENOSINE DEHYDRATASE"/>
    <property type="match status" value="1"/>
</dbReference>
<evidence type="ECO:0000259" key="1">
    <source>
        <dbReference type="Pfam" id="PF00899"/>
    </source>
</evidence>
<comment type="caution">
    <text evidence="2">The sequence shown here is derived from an EMBL/GenBank/DDBJ whole genome shotgun (WGS) entry which is preliminary data.</text>
</comment>
<dbReference type="SUPFAM" id="SSF69572">
    <property type="entry name" value="Activating enzymes of the ubiquitin-like proteins"/>
    <property type="match status" value="1"/>
</dbReference>
<dbReference type="RefSeq" id="WP_183352171.1">
    <property type="nucleotide sequence ID" value="NZ_JACHEO010000024.1"/>
</dbReference>
<dbReference type="PANTHER" id="PTHR43267:SF1">
    <property type="entry name" value="TRNA THREONYLCARBAMOYLADENOSINE DEHYDRATASE"/>
    <property type="match status" value="1"/>
</dbReference>
<reference evidence="2 3" key="1">
    <citation type="submission" date="2020-08" db="EMBL/GenBank/DDBJ databases">
        <title>Genomic Encyclopedia of Type Strains, Phase IV (KMG-IV): sequencing the most valuable type-strain genomes for metagenomic binning, comparative biology and taxonomic classification.</title>
        <authorList>
            <person name="Goeker M."/>
        </authorList>
    </citation>
    <scope>NUCLEOTIDE SEQUENCE [LARGE SCALE GENOMIC DNA]</scope>
    <source>
        <strain evidence="2 3">DSM 28570</strain>
    </source>
</reference>
<keyword evidence="2" id="KW-0808">Transferase</keyword>
<keyword evidence="2" id="KW-0548">Nucleotidyltransferase</keyword>
<dbReference type="GO" id="GO:0016779">
    <property type="term" value="F:nucleotidyltransferase activity"/>
    <property type="evidence" value="ECO:0007669"/>
    <property type="project" value="UniProtKB-KW"/>
</dbReference>
<dbReference type="InterPro" id="IPR045886">
    <property type="entry name" value="ThiF/MoeB/HesA"/>
</dbReference>
<proteinExistence type="predicted"/>
<organism evidence="2 3">
    <name type="scientific">Desulfoprunum benzoelyticum</name>
    <dbReference type="NCBI Taxonomy" id="1506996"/>
    <lineage>
        <taxon>Bacteria</taxon>
        <taxon>Pseudomonadati</taxon>
        <taxon>Thermodesulfobacteriota</taxon>
        <taxon>Desulfobulbia</taxon>
        <taxon>Desulfobulbales</taxon>
        <taxon>Desulfobulbaceae</taxon>
        <taxon>Desulfoprunum</taxon>
    </lineage>
</organism>
<evidence type="ECO:0000313" key="2">
    <source>
        <dbReference type="EMBL" id="MBB5349368.1"/>
    </source>
</evidence>
<dbReference type="GO" id="GO:0061504">
    <property type="term" value="P:cyclic threonylcarbamoyladenosine biosynthetic process"/>
    <property type="evidence" value="ECO:0007669"/>
    <property type="project" value="TreeGrafter"/>
</dbReference>
<dbReference type="Gene3D" id="3.40.50.720">
    <property type="entry name" value="NAD(P)-binding Rossmann-like Domain"/>
    <property type="match status" value="1"/>
</dbReference>
<gene>
    <name evidence="2" type="ORF">HNQ81_003121</name>
</gene>
<feature type="domain" description="THIF-type NAD/FAD binding fold" evidence="1">
    <location>
        <begin position="58"/>
        <end position="259"/>
    </location>
</feature>